<evidence type="ECO:0000256" key="2">
    <source>
        <dbReference type="ARBA" id="ARBA00022617"/>
    </source>
</evidence>
<dbReference type="PROSITE" id="PS51007">
    <property type="entry name" value="CYTC"/>
    <property type="match status" value="1"/>
</dbReference>
<dbReference type="GO" id="GO:0046872">
    <property type="term" value="F:metal ion binding"/>
    <property type="evidence" value="ECO:0007669"/>
    <property type="project" value="UniProtKB-KW"/>
</dbReference>
<evidence type="ECO:0000256" key="1">
    <source>
        <dbReference type="ARBA" id="ARBA00022448"/>
    </source>
</evidence>
<keyword evidence="2 6" id="KW-0349">Heme</keyword>
<dbReference type="EMBL" id="JAAEDM010000012">
    <property type="protein sequence ID" value="MBR0670921.1"/>
    <property type="molecule type" value="Genomic_DNA"/>
</dbReference>
<dbReference type="InterPro" id="IPR009056">
    <property type="entry name" value="Cyt_c-like_dom"/>
</dbReference>
<protein>
    <submittedName>
        <fullName evidence="8">C-type cytochrome</fullName>
    </submittedName>
</protein>
<dbReference type="PRINTS" id="PR00604">
    <property type="entry name" value="CYTCHRMECIAB"/>
</dbReference>
<feature type="domain" description="Cytochrome c" evidence="7">
    <location>
        <begin position="31"/>
        <end position="130"/>
    </location>
</feature>
<keyword evidence="4" id="KW-0249">Electron transport</keyword>
<dbReference type="RefSeq" id="WP_211861298.1">
    <property type="nucleotide sequence ID" value="NZ_JAAEDM010000012.1"/>
</dbReference>
<dbReference type="GO" id="GO:0020037">
    <property type="term" value="F:heme binding"/>
    <property type="evidence" value="ECO:0007669"/>
    <property type="project" value="InterPro"/>
</dbReference>
<evidence type="ECO:0000256" key="5">
    <source>
        <dbReference type="ARBA" id="ARBA00023004"/>
    </source>
</evidence>
<evidence type="ECO:0000259" key="7">
    <source>
        <dbReference type="PROSITE" id="PS51007"/>
    </source>
</evidence>
<evidence type="ECO:0000256" key="3">
    <source>
        <dbReference type="ARBA" id="ARBA00022723"/>
    </source>
</evidence>
<keyword evidence="1" id="KW-0813">Transport</keyword>
<evidence type="ECO:0000256" key="6">
    <source>
        <dbReference type="PROSITE-ProRule" id="PRU00433"/>
    </source>
</evidence>
<name>A0A9X9WUU2_9PROT</name>
<reference evidence="8" key="1">
    <citation type="submission" date="2020-01" db="EMBL/GenBank/DDBJ databases">
        <authorList>
            <person name="Rat A."/>
        </authorList>
    </citation>
    <scope>NUCLEOTIDE SEQUENCE</scope>
    <source>
        <strain evidence="8">LMG 31231</strain>
    </source>
</reference>
<dbReference type="Pfam" id="PF00034">
    <property type="entry name" value="Cytochrom_C"/>
    <property type="match status" value="1"/>
</dbReference>
<sequence>MKKEGGGIRGEFTPPDLLAAALAIAWLASPALAQDGRAAFETRCASCHAAETSAPPGPGPNLAGLSGRRIAGDARFDYSPTLRGASGTWTAERLSEFLDDPEEMFPGLWMGGNGVHDAATRRAIVDYLMR</sequence>
<dbReference type="AlphaFoldDB" id="A0A9X9WUU2"/>
<evidence type="ECO:0000313" key="8">
    <source>
        <dbReference type="EMBL" id="MBR0670921.1"/>
    </source>
</evidence>
<dbReference type="InterPro" id="IPR036909">
    <property type="entry name" value="Cyt_c-like_dom_sf"/>
</dbReference>
<evidence type="ECO:0000313" key="9">
    <source>
        <dbReference type="Proteomes" id="UP001138751"/>
    </source>
</evidence>
<dbReference type="GO" id="GO:0009055">
    <property type="term" value="F:electron transfer activity"/>
    <property type="evidence" value="ECO:0007669"/>
    <property type="project" value="InterPro"/>
</dbReference>
<organism evidence="8 9">
    <name type="scientific">Neoroseomonas soli</name>
    <dbReference type="NCBI Taxonomy" id="1081025"/>
    <lineage>
        <taxon>Bacteria</taxon>
        <taxon>Pseudomonadati</taxon>
        <taxon>Pseudomonadota</taxon>
        <taxon>Alphaproteobacteria</taxon>
        <taxon>Acetobacterales</taxon>
        <taxon>Acetobacteraceae</taxon>
        <taxon>Neoroseomonas</taxon>
    </lineage>
</organism>
<accession>A0A9X9WUU2</accession>
<dbReference type="Proteomes" id="UP001138751">
    <property type="component" value="Unassembled WGS sequence"/>
</dbReference>
<keyword evidence="5 6" id="KW-0408">Iron</keyword>
<dbReference type="InterPro" id="IPR002327">
    <property type="entry name" value="Cyt_c_1A/1B"/>
</dbReference>
<proteinExistence type="predicted"/>
<keyword evidence="3 6" id="KW-0479">Metal-binding</keyword>
<comment type="caution">
    <text evidence="8">The sequence shown here is derived from an EMBL/GenBank/DDBJ whole genome shotgun (WGS) entry which is preliminary data.</text>
</comment>
<dbReference type="Gene3D" id="1.10.760.10">
    <property type="entry name" value="Cytochrome c-like domain"/>
    <property type="match status" value="1"/>
</dbReference>
<gene>
    <name evidence="8" type="ORF">GXW76_07030</name>
</gene>
<reference evidence="8" key="2">
    <citation type="journal article" date="2021" name="Syst. Appl. Microbiol.">
        <title>Roseomonas hellenica sp. nov., isolated from roots of wild-growing Alkanna tinctoria.</title>
        <authorList>
            <person name="Rat A."/>
            <person name="Naranjo H.D."/>
            <person name="Lebbe L."/>
            <person name="Cnockaert M."/>
            <person name="Krigas N."/>
            <person name="Grigoriadou K."/>
            <person name="Maloupa E."/>
            <person name="Willems A."/>
        </authorList>
    </citation>
    <scope>NUCLEOTIDE SEQUENCE</scope>
    <source>
        <strain evidence="8">LMG 31231</strain>
    </source>
</reference>
<evidence type="ECO:0000256" key="4">
    <source>
        <dbReference type="ARBA" id="ARBA00022982"/>
    </source>
</evidence>
<dbReference type="SUPFAM" id="SSF46626">
    <property type="entry name" value="Cytochrome c"/>
    <property type="match status" value="1"/>
</dbReference>
<dbReference type="PANTHER" id="PTHR11961">
    <property type="entry name" value="CYTOCHROME C"/>
    <property type="match status" value="1"/>
</dbReference>
<keyword evidence="9" id="KW-1185">Reference proteome</keyword>